<dbReference type="EMBL" id="JAPFFF010000007">
    <property type="protein sequence ID" value="KAK8885356.1"/>
    <property type="molecule type" value="Genomic_DNA"/>
</dbReference>
<protein>
    <recommendedName>
        <fullName evidence="3">EF-hand domain-containing protein</fullName>
    </recommendedName>
</protein>
<evidence type="ECO:0000313" key="2">
    <source>
        <dbReference type="Proteomes" id="UP001470230"/>
    </source>
</evidence>
<dbReference type="Gene3D" id="1.10.238.10">
    <property type="entry name" value="EF-hand"/>
    <property type="match status" value="1"/>
</dbReference>
<dbReference type="PANTHER" id="PTHR14095:SF0">
    <property type="entry name" value="MIP22305P"/>
    <property type="match status" value="1"/>
</dbReference>
<dbReference type="SUPFAM" id="SSF47473">
    <property type="entry name" value="EF-hand"/>
    <property type="match status" value="1"/>
</dbReference>
<keyword evidence="2" id="KW-1185">Reference proteome</keyword>
<name>A0ABR2K2L8_9EUKA</name>
<organism evidence="1 2">
    <name type="scientific">Tritrichomonas musculus</name>
    <dbReference type="NCBI Taxonomy" id="1915356"/>
    <lineage>
        <taxon>Eukaryota</taxon>
        <taxon>Metamonada</taxon>
        <taxon>Parabasalia</taxon>
        <taxon>Tritrichomonadida</taxon>
        <taxon>Tritrichomonadidae</taxon>
        <taxon>Tritrichomonas</taxon>
    </lineage>
</organism>
<comment type="caution">
    <text evidence="1">The sequence shown here is derived from an EMBL/GenBank/DDBJ whole genome shotgun (WGS) entry which is preliminary data.</text>
</comment>
<sequence length="410" mass="48780">MNQCHIERVFSAEFLKWISNSQFSNDFENLKVQLESGYPNYQKFIPTFLSGSPSSSNVLMLDKSNNIKPFYFPRSNHHQSLFKDLFPPNHKIDRNLLANILIERYNLPSFISVPLMIQINPKSIQSNHKYIRFHSLIPLGEILDLKENQDLIFSIITYNKGRNYAVADDFGFYLVSYLQSNPKFKFCLTNTSECSIFSRYILMNLILTYDPEFRGRITRQNFVSQDFIQILDEVSNFEKFKEIYQIFEALDIQKKDSLSFKDLLSYDHKRIHPKVLERVWRFLPGKKVNDRITFADFVVFVILLEEKELQASLNFWFRVCDIEEDGILSLGEMKIWFQYQKQMLKLMNTDTEKFKELVPQIMDMMGSNATQWTRRQIKESGSWVRLFNILIDPKLFYGYFELREDYANYN</sequence>
<evidence type="ECO:0000313" key="1">
    <source>
        <dbReference type="EMBL" id="KAK8885356.1"/>
    </source>
</evidence>
<dbReference type="PANTHER" id="PTHR14095">
    <property type="entry name" value="PHOSPHATASE 2A REGULATORY SUBUNIT-RELATED"/>
    <property type="match status" value="1"/>
</dbReference>
<proteinExistence type="predicted"/>
<gene>
    <name evidence="1" type="ORF">M9Y10_040802</name>
</gene>
<dbReference type="InterPro" id="IPR011992">
    <property type="entry name" value="EF-hand-dom_pair"/>
</dbReference>
<dbReference type="Proteomes" id="UP001470230">
    <property type="component" value="Unassembled WGS sequence"/>
</dbReference>
<accession>A0ABR2K2L8</accession>
<reference evidence="1 2" key="1">
    <citation type="submission" date="2024-04" db="EMBL/GenBank/DDBJ databases">
        <title>Tritrichomonas musculus Genome.</title>
        <authorList>
            <person name="Alves-Ferreira E."/>
            <person name="Grigg M."/>
            <person name="Lorenzi H."/>
            <person name="Galac M."/>
        </authorList>
    </citation>
    <scope>NUCLEOTIDE SEQUENCE [LARGE SCALE GENOMIC DNA]</scope>
    <source>
        <strain evidence="1 2">EAF2021</strain>
    </source>
</reference>
<evidence type="ECO:0008006" key="3">
    <source>
        <dbReference type="Google" id="ProtNLM"/>
    </source>
</evidence>